<evidence type="ECO:0000256" key="8">
    <source>
        <dbReference type="ARBA" id="ARBA00022989"/>
    </source>
</evidence>
<evidence type="ECO:0000256" key="11">
    <source>
        <dbReference type="ARBA" id="ARBA00023310"/>
    </source>
</evidence>
<comment type="similarity">
    <text evidence="2 14 15">Belongs to the ATPase B chain family.</text>
</comment>
<comment type="subunit">
    <text evidence="13 14">F-type ATPases have 2 components, F(1) - the catalytic core - and F(0) - the membrane proton channel. F(1) has five subunits: alpha(3), beta(3), gamma(1), delta(1), epsilon(1). F(0) has three main subunits: a(1), b(2) and c(10-14). The alpha and beta chains form an alternating ring which encloses part of the gamma chain. F(1) is attached to F(0) by a central stalk formed by the gamma and epsilon chains, while a peripheral stalk is formed by the delta and b chains.</text>
</comment>
<evidence type="ECO:0000256" key="1">
    <source>
        <dbReference type="ARBA" id="ARBA00004162"/>
    </source>
</evidence>
<comment type="subcellular location">
    <subcellularLocation>
        <location evidence="1 14">Cell membrane</location>
        <topology evidence="1 14">Single-pass membrane protein</topology>
    </subcellularLocation>
</comment>
<keyword evidence="16" id="KW-0175">Coiled coil</keyword>
<feature type="transmembrane region" description="Helical" evidence="14">
    <location>
        <begin position="26"/>
        <end position="48"/>
    </location>
</feature>
<evidence type="ECO:0000256" key="2">
    <source>
        <dbReference type="ARBA" id="ARBA00005513"/>
    </source>
</evidence>
<keyword evidence="11 14" id="KW-0066">ATP synthesis</keyword>
<evidence type="ECO:0000256" key="12">
    <source>
        <dbReference type="ARBA" id="ARBA00025198"/>
    </source>
</evidence>
<dbReference type="Pfam" id="PF00430">
    <property type="entry name" value="ATP-synt_B"/>
    <property type="match status" value="1"/>
</dbReference>
<dbReference type="CDD" id="cd06503">
    <property type="entry name" value="ATP-synt_Fo_b"/>
    <property type="match status" value="1"/>
</dbReference>
<keyword evidence="4 14" id="KW-1003">Cell membrane</keyword>
<dbReference type="GO" id="GO:0045259">
    <property type="term" value="C:proton-transporting ATP synthase complex"/>
    <property type="evidence" value="ECO:0007669"/>
    <property type="project" value="UniProtKB-KW"/>
</dbReference>
<keyword evidence="18" id="KW-1185">Reference proteome</keyword>
<dbReference type="PANTHER" id="PTHR33445">
    <property type="entry name" value="ATP SYNTHASE SUBUNIT B', CHLOROPLASTIC"/>
    <property type="match status" value="1"/>
</dbReference>
<comment type="function">
    <text evidence="12 14">F(1)F(0) ATP synthase produces ATP from ADP in the presence of a proton or sodium gradient. F-type ATPases consist of two structural domains, F(1) containing the extramembraneous catalytic core and F(0) containing the membrane proton channel, linked together by a central stalk and a peripheral stalk. During catalysis, ATP synthesis in the catalytic domain of F(1) is coupled via a rotary mechanism of the central stalk subunits to proton translocation.</text>
</comment>
<evidence type="ECO:0000313" key="18">
    <source>
        <dbReference type="Proteomes" id="UP000774283"/>
    </source>
</evidence>
<gene>
    <name evidence="14" type="primary">atpF</name>
    <name evidence="17" type="ORF">HF995_11135</name>
</gene>
<dbReference type="GO" id="GO:0005886">
    <property type="term" value="C:plasma membrane"/>
    <property type="evidence" value="ECO:0007669"/>
    <property type="project" value="UniProtKB-SubCell"/>
</dbReference>
<dbReference type="HAMAP" id="MF_01398">
    <property type="entry name" value="ATP_synth_b_bprime"/>
    <property type="match status" value="1"/>
</dbReference>
<organism evidence="17 18">
    <name type="scientific">Sanguibacter hominis ATCC BAA-789</name>
    <dbReference type="NCBI Taxonomy" id="1312740"/>
    <lineage>
        <taxon>Bacteria</taxon>
        <taxon>Bacillati</taxon>
        <taxon>Actinomycetota</taxon>
        <taxon>Actinomycetes</taxon>
        <taxon>Micrococcales</taxon>
        <taxon>Sanguibacteraceae</taxon>
        <taxon>Sanguibacter</taxon>
    </lineage>
</organism>
<evidence type="ECO:0000256" key="3">
    <source>
        <dbReference type="ARBA" id="ARBA00022448"/>
    </source>
</evidence>
<dbReference type="AlphaFoldDB" id="A0A9X5IRL4"/>
<evidence type="ECO:0000256" key="10">
    <source>
        <dbReference type="ARBA" id="ARBA00023136"/>
    </source>
</evidence>
<evidence type="ECO:0000256" key="6">
    <source>
        <dbReference type="ARBA" id="ARBA00022692"/>
    </source>
</evidence>
<dbReference type="NCBIfam" id="TIGR01144">
    <property type="entry name" value="ATP_synt_b"/>
    <property type="match status" value="1"/>
</dbReference>
<name>A0A9X5IRL4_9MICO</name>
<evidence type="ECO:0000256" key="4">
    <source>
        <dbReference type="ARBA" id="ARBA00022475"/>
    </source>
</evidence>
<dbReference type="Proteomes" id="UP000774283">
    <property type="component" value="Unassembled WGS sequence"/>
</dbReference>
<evidence type="ECO:0000256" key="16">
    <source>
        <dbReference type="SAM" id="Coils"/>
    </source>
</evidence>
<comment type="caution">
    <text evidence="17">The sequence shown here is derived from an EMBL/GenBank/DDBJ whole genome shotgun (WGS) entry which is preliminary data.</text>
</comment>
<protein>
    <recommendedName>
        <fullName evidence="14">ATP synthase subunit b</fullName>
    </recommendedName>
    <alternativeName>
        <fullName evidence="14">ATP synthase F(0) sector subunit b</fullName>
    </alternativeName>
    <alternativeName>
        <fullName evidence="14">ATPase subunit I</fullName>
    </alternativeName>
    <alternativeName>
        <fullName evidence="14">F-type ATPase subunit b</fullName>
        <shortName evidence="14">F-ATPase subunit b</shortName>
    </alternativeName>
</protein>
<evidence type="ECO:0000313" key="17">
    <source>
        <dbReference type="EMBL" id="NKX93815.1"/>
    </source>
</evidence>
<keyword evidence="9 14" id="KW-0406">Ion transport</keyword>
<evidence type="ECO:0000256" key="7">
    <source>
        <dbReference type="ARBA" id="ARBA00022781"/>
    </source>
</evidence>
<accession>A0A9X5IRL4</accession>
<dbReference type="InterPro" id="IPR002146">
    <property type="entry name" value="ATP_synth_b/b'su_bac/chlpt"/>
</dbReference>
<sequence>MIVLTATILAAEEAEHSILLPATYDIIWSAVCFVIIAFVLGKLVLPVFNRILDERTEKIEAGLAFADTAKEQAEASAAEQERLLLEARTEAARVRDDARSEANQIVVEARAKASQEAERLLENAKRQIEAERQAASVSLRADVGALATELASKIVGESLDDVARQSRVVDRFLDELESSALSGTVKEK</sequence>
<comment type="function">
    <text evidence="14">Component of the F(0) channel, it forms part of the peripheral stalk, linking F(1) to F(0).</text>
</comment>
<evidence type="ECO:0000256" key="13">
    <source>
        <dbReference type="ARBA" id="ARBA00025830"/>
    </source>
</evidence>
<dbReference type="InterPro" id="IPR028987">
    <property type="entry name" value="ATP_synth_B-like_membr_sf"/>
</dbReference>
<dbReference type="InterPro" id="IPR050059">
    <property type="entry name" value="ATP_synthase_B_chain"/>
</dbReference>
<dbReference type="Gene3D" id="1.20.5.620">
    <property type="entry name" value="F1F0 ATP synthase subunit B, membrane domain"/>
    <property type="match status" value="1"/>
</dbReference>
<reference evidence="17 18" key="1">
    <citation type="submission" date="2020-04" db="EMBL/GenBank/DDBJ databases">
        <title>MicrobeNet Type strains.</title>
        <authorList>
            <person name="Nicholson A.C."/>
        </authorList>
    </citation>
    <scope>NUCLEOTIDE SEQUENCE [LARGE SCALE GENOMIC DNA]</scope>
    <source>
        <strain evidence="17 18">ATCC BAA-789</strain>
    </source>
</reference>
<proteinExistence type="inferred from homology"/>
<dbReference type="GO" id="GO:0046933">
    <property type="term" value="F:proton-transporting ATP synthase activity, rotational mechanism"/>
    <property type="evidence" value="ECO:0007669"/>
    <property type="project" value="UniProtKB-UniRule"/>
</dbReference>
<dbReference type="EMBL" id="JAAXOW010000003">
    <property type="protein sequence ID" value="NKX93815.1"/>
    <property type="molecule type" value="Genomic_DNA"/>
</dbReference>
<keyword evidence="10 14" id="KW-0472">Membrane</keyword>
<dbReference type="InterPro" id="IPR005864">
    <property type="entry name" value="ATP_synth_F0_bsu_bac"/>
</dbReference>
<keyword evidence="6 14" id="KW-0812">Transmembrane</keyword>
<dbReference type="GO" id="GO:0046961">
    <property type="term" value="F:proton-transporting ATPase activity, rotational mechanism"/>
    <property type="evidence" value="ECO:0007669"/>
    <property type="project" value="TreeGrafter"/>
</dbReference>
<evidence type="ECO:0000256" key="15">
    <source>
        <dbReference type="RuleBase" id="RU003848"/>
    </source>
</evidence>
<evidence type="ECO:0000256" key="14">
    <source>
        <dbReference type="HAMAP-Rule" id="MF_01398"/>
    </source>
</evidence>
<keyword evidence="5 14" id="KW-0138">CF(0)</keyword>
<evidence type="ECO:0000256" key="5">
    <source>
        <dbReference type="ARBA" id="ARBA00022547"/>
    </source>
</evidence>
<keyword evidence="7 14" id="KW-0375">Hydrogen ion transport</keyword>
<dbReference type="NCBIfam" id="NF004412">
    <property type="entry name" value="PRK05759.1-3"/>
    <property type="match status" value="1"/>
</dbReference>
<keyword evidence="8 14" id="KW-1133">Transmembrane helix</keyword>
<evidence type="ECO:0000256" key="9">
    <source>
        <dbReference type="ARBA" id="ARBA00023065"/>
    </source>
</evidence>
<dbReference type="PANTHER" id="PTHR33445:SF1">
    <property type="entry name" value="ATP SYNTHASE SUBUNIT B"/>
    <property type="match status" value="1"/>
</dbReference>
<feature type="coiled-coil region" evidence="16">
    <location>
        <begin position="70"/>
        <end position="134"/>
    </location>
</feature>
<keyword evidence="3 14" id="KW-0813">Transport</keyword>
<dbReference type="SUPFAM" id="SSF81573">
    <property type="entry name" value="F1F0 ATP synthase subunit B, membrane domain"/>
    <property type="match status" value="1"/>
</dbReference>